<feature type="region of interest" description="Disordered" evidence="1">
    <location>
        <begin position="1"/>
        <end position="45"/>
    </location>
</feature>
<dbReference type="EMBL" id="QLUZ01000009">
    <property type="protein sequence ID" value="RAQ08716.1"/>
    <property type="molecule type" value="Genomic_DNA"/>
</dbReference>
<dbReference type="AlphaFoldDB" id="A0AAQ0JKG5"/>
<feature type="compositionally biased region" description="Basic and acidic residues" evidence="1">
    <location>
        <begin position="19"/>
        <end position="29"/>
    </location>
</feature>
<evidence type="ECO:0000313" key="3">
    <source>
        <dbReference type="Proteomes" id="UP000248899"/>
    </source>
</evidence>
<proteinExistence type="predicted"/>
<dbReference type="Pfam" id="PF05345">
    <property type="entry name" value="He_PIG"/>
    <property type="match status" value="1"/>
</dbReference>
<comment type="caution">
    <text evidence="2">The sequence shown here is derived from an EMBL/GenBank/DDBJ whole genome shotgun (WGS) entry which is preliminary data.</text>
</comment>
<dbReference type="GO" id="GO:0016020">
    <property type="term" value="C:membrane"/>
    <property type="evidence" value="ECO:0007669"/>
    <property type="project" value="InterPro"/>
</dbReference>
<sequence>MPQGIALDSRHAGLPMKDAGIDGRRERSNRSGRPATSNVRGIRRLSPSVRRVDRFGIPTLARGTPRTGARVHLRRSRPRHFRQESRNMTSTLHIPAGYLTLGLDSTGAVVELIDSRSGRNYISPGKSVPLVRLVINGVLAKPAGVRWSSADNTLSFVNDAGLAFEVDVRVLQKNGYATFEVTRVSTDPPSDVQTLLWGPLPVAINQTVGEAAGVVRDNEFAIGLKPLNDRTEGAWPKEYPQYGWENDVIPNPYNVDVAALEPWCAAAKTSWGAVLRAFTFDYTRRRDRLNPNDYPIPLGPLDSAGSVIGSKIALYGSAPELVTTLLSFIASGENLPYPTQNGQWQKVAQASGQSSFVLDDLDTGNVGKAARFANSAGINYIYSPRNFRGPWKYTGHYQFDSTFGDSDNGAEKLVEAAKEHGVRVGVHTMSDFISVGPPTSIDPYVSPPADSRLALGGQAALSRPLNMTSKILYLSGFAPVRDGINEKMLRIGNEFISFNAVQRGVTEWQVSGLTRGQWGSVPAEAARGTPVARVIVNSYGGAIGGLGIIDEIATRLGTLRNNVGIRSHSFDGVESASDTGWGSFGIARLINGTYAAQTGHDGYISETSRMTSNAWDTLTRASWSNSDIDQLYRDNAFYQANYLPGMLGWFDITGVSLTMIETRLARGAALNAGIGFQGTVAFLLSAESTPDILDRIKQWETARNLGAFTEKQRAALRDQTTSWTLKSVTPGQSWSLQQVNAEGVPIGAPQTVSAPTPQLGPAVLPVATQGALYGAKITTNTPATVRFTVTNGGLPPGLQFNQDTGGIIGTPRKTGRYTFTVTATNDGGLADARAVYTIVVQ</sequence>
<organism evidence="2 3">
    <name type="scientific">Burkholderia cepacia</name>
    <name type="common">Pseudomonas cepacia</name>
    <dbReference type="NCBI Taxonomy" id="292"/>
    <lineage>
        <taxon>Bacteria</taxon>
        <taxon>Pseudomonadati</taxon>
        <taxon>Pseudomonadota</taxon>
        <taxon>Betaproteobacteria</taxon>
        <taxon>Burkholderiales</taxon>
        <taxon>Burkholderiaceae</taxon>
        <taxon>Burkholderia</taxon>
        <taxon>Burkholderia cepacia complex</taxon>
    </lineage>
</organism>
<dbReference type="SUPFAM" id="SSF49313">
    <property type="entry name" value="Cadherin-like"/>
    <property type="match status" value="1"/>
</dbReference>
<accession>A0AAQ0JKG5</accession>
<dbReference type="Gene3D" id="2.60.40.10">
    <property type="entry name" value="Immunoglobulins"/>
    <property type="match status" value="1"/>
</dbReference>
<gene>
    <name evidence="2" type="ORF">DPR02_17750</name>
</gene>
<dbReference type="CDD" id="cd00146">
    <property type="entry name" value="PKD"/>
    <property type="match status" value="1"/>
</dbReference>
<dbReference type="GO" id="GO:0005509">
    <property type="term" value="F:calcium ion binding"/>
    <property type="evidence" value="ECO:0007669"/>
    <property type="project" value="InterPro"/>
</dbReference>
<dbReference type="InterPro" id="IPR015919">
    <property type="entry name" value="Cadherin-like_sf"/>
</dbReference>
<evidence type="ECO:0000313" key="2">
    <source>
        <dbReference type="EMBL" id="RAQ08716.1"/>
    </source>
</evidence>
<dbReference type="InterPro" id="IPR013783">
    <property type="entry name" value="Ig-like_fold"/>
</dbReference>
<evidence type="ECO:0000256" key="1">
    <source>
        <dbReference type="SAM" id="MobiDB-lite"/>
    </source>
</evidence>
<name>A0AAQ0JKG5_BURCE</name>
<dbReference type="Proteomes" id="UP000248899">
    <property type="component" value="Unassembled WGS sequence"/>
</dbReference>
<protein>
    <submittedName>
        <fullName evidence="2">Uncharacterized protein</fullName>
    </submittedName>
</protein>
<reference evidence="2 3" key="1">
    <citation type="submission" date="2018-06" db="EMBL/GenBank/DDBJ databases">
        <title>Towards the identification of Burkholderia cepacia strain which caused fatal septicemia.</title>
        <authorList>
            <person name="Bui L.A.T."/>
            <person name="Zakharova I.B."/>
            <person name="Shpak I.M."/>
            <person name="Teteryatnikova N."/>
            <person name="Ustinov D.V."/>
            <person name="Kuzyutina Y.A."/>
            <person name="Nguyen H.N."/>
            <person name="Antonov A.S."/>
            <person name="Avdyusheva E.F."/>
            <person name="Victorov D.V."/>
        </authorList>
    </citation>
    <scope>NUCLEOTIDE SEQUENCE [LARGE SCALE GENOMIC DNA]</scope>
    <source>
        <strain evidence="2 3">PT02</strain>
    </source>
</reference>